<feature type="domain" description="Non-reducing end beta-L-arabinofuranosidase-like GH127 C-terminal" evidence="3">
    <location>
        <begin position="513"/>
        <end position="622"/>
    </location>
</feature>
<dbReference type="EMBL" id="RCUV01000002">
    <property type="protein sequence ID" value="RLP73479.1"/>
    <property type="molecule type" value="Genomic_DNA"/>
</dbReference>
<dbReference type="InterPro" id="IPR049174">
    <property type="entry name" value="Beta-AFase-like"/>
</dbReference>
<dbReference type="GO" id="GO:0005975">
    <property type="term" value="P:carbohydrate metabolic process"/>
    <property type="evidence" value="ECO:0007669"/>
    <property type="project" value="InterPro"/>
</dbReference>
<name>A0A3L6ZZU7_9MICO</name>
<dbReference type="InterPro" id="IPR049049">
    <property type="entry name" value="Beta-AFase-like_GH127_C"/>
</dbReference>
<dbReference type="SUPFAM" id="SSF48208">
    <property type="entry name" value="Six-hairpin glycosidases"/>
    <property type="match status" value="1"/>
</dbReference>
<accession>A0A3L6ZZU7</accession>
<dbReference type="PANTHER" id="PTHR43465">
    <property type="entry name" value="DUF1680 DOMAIN PROTEIN (AFU_ORTHOLOGUE AFUA_1G08910)"/>
    <property type="match status" value="1"/>
</dbReference>
<keyword evidence="4" id="KW-0378">Hydrolase</keyword>
<gene>
    <name evidence="4" type="ORF">D9V29_02000</name>
</gene>
<dbReference type="AlphaFoldDB" id="A0A3L6ZZU7"/>
<evidence type="ECO:0000313" key="5">
    <source>
        <dbReference type="Proteomes" id="UP000270299"/>
    </source>
</evidence>
<dbReference type="GO" id="GO:0016787">
    <property type="term" value="F:hydrolase activity"/>
    <property type="evidence" value="ECO:0007669"/>
    <property type="project" value="UniProtKB-KW"/>
</dbReference>
<feature type="domain" description="Non-reducing end beta-L-arabinofuranosidase-like GH127 catalytic" evidence="1">
    <location>
        <begin position="32"/>
        <end position="409"/>
    </location>
</feature>
<evidence type="ECO:0000259" key="2">
    <source>
        <dbReference type="Pfam" id="PF20736"/>
    </source>
</evidence>
<sequence>MPIAGPVAPRTSERTTLDPLPFDAVAFTGNGMLAAWQETNAQATLAHCVAQLEASGTLDNLRIAAGQKQGEFVGFQFADSDVFKVLEAIGWEAGRGDVDALTGFVDDTVALLQAAQEEDGYLDSHFQVARPGEKLTDLRWGHELYCLGHLLQAGVAWVRTTGRRDILEIGLRFATLVDERLGAGGTDAVDGHPEVETALVEVYRLTGEKRWLDLAQRMIDLRGNQLVGPDRFGYGYFQDHAPVREVDGATGHSVRQLYLAAGVADAYVENGDDALLEALERIWADIHSSKMYVTGGLGSRHRDEAFGDPFELPPDRAYAETCAAISSVMFNWRMLLITGEGRFADEMERALYNAVATSTTPDGCNFFYSNPLQVRTHRDGEHEQAPARRVPWYDCACCPPNLARLVASLHSYAATIRDGALQLHLYESGRITLPDATATITTDYPFDGAIRIDFDAPFAHEVALRVPAWASSFALTVDGTAADLPVTDGYLRVPGGSIRSIDLTLDMPAVVREPHPHIDAVRGCVVVTRGPIVYALEQPDLPDGVVIEDVRIDADAGVTVDGTGSGSPKLRVRLAQLEPVRAGLYPVRTGGATTLVDTMDVALVPYYRWGNRGPGGMRVWLPTT</sequence>
<dbReference type="InterPro" id="IPR049046">
    <property type="entry name" value="Beta-AFase-like_GH127_middle"/>
</dbReference>
<evidence type="ECO:0000259" key="1">
    <source>
        <dbReference type="Pfam" id="PF07944"/>
    </source>
</evidence>
<evidence type="ECO:0000313" key="4">
    <source>
        <dbReference type="EMBL" id="RLP73479.1"/>
    </source>
</evidence>
<evidence type="ECO:0000259" key="3">
    <source>
        <dbReference type="Pfam" id="PF20737"/>
    </source>
</evidence>
<dbReference type="Pfam" id="PF20736">
    <property type="entry name" value="Glyco_hydro127M"/>
    <property type="match status" value="1"/>
</dbReference>
<dbReference type="InterPro" id="IPR008928">
    <property type="entry name" value="6-hairpin_glycosidase_sf"/>
</dbReference>
<dbReference type="Pfam" id="PF20737">
    <property type="entry name" value="Glyco_hydro127C"/>
    <property type="match status" value="1"/>
</dbReference>
<dbReference type="Proteomes" id="UP000270299">
    <property type="component" value="Unassembled WGS sequence"/>
</dbReference>
<dbReference type="InterPro" id="IPR012878">
    <property type="entry name" value="Beta-AFase-like_GH127_cat"/>
</dbReference>
<dbReference type="PANTHER" id="PTHR43465:SF2">
    <property type="entry name" value="DUF1680 DOMAIN PROTEIN (AFU_ORTHOLOGUE AFUA_1G08910)"/>
    <property type="match status" value="1"/>
</dbReference>
<dbReference type="RefSeq" id="WP_121671643.1">
    <property type="nucleotide sequence ID" value="NZ_BMXM01000002.1"/>
</dbReference>
<keyword evidence="5" id="KW-1185">Reference proteome</keyword>
<organism evidence="4 5">
    <name type="scientific">Mycetocola manganoxydans</name>
    <dbReference type="NCBI Taxonomy" id="699879"/>
    <lineage>
        <taxon>Bacteria</taxon>
        <taxon>Bacillati</taxon>
        <taxon>Actinomycetota</taxon>
        <taxon>Actinomycetes</taxon>
        <taxon>Micrococcales</taxon>
        <taxon>Microbacteriaceae</taxon>
        <taxon>Mycetocola</taxon>
    </lineage>
</organism>
<protein>
    <submittedName>
        <fullName evidence="4">Glycoside hydrolase family 127 protein</fullName>
    </submittedName>
</protein>
<proteinExistence type="predicted"/>
<dbReference type="Pfam" id="PF07944">
    <property type="entry name" value="Beta-AFase-like_GH127_cat"/>
    <property type="match status" value="1"/>
</dbReference>
<comment type="caution">
    <text evidence="4">The sequence shown here is derived from an EMBL/GenBank/DDBJ whole genome shotgun (WGS) entry which is preliminary data.</text>
</comment>
<reference evidence="4 5" key="1">
    <citation type="submission" date="2018-10" db="EMBL/GenBank/DDBJ databases">
        <authorList>
            <person name="Li J."/>
        </authorList>
    </citation>
    <scope>NUCLEOTIDE SEQUENCE [LARGE SCALE GENOMIC DNA]</scope>
    <source>
        <strain evidence="4 5">CCTCC AB209002</strain>
    </source>
</reference>
<feature type="domain" description="Non-reducing end beta-L-arabinofuranosidase-like GH127 middle" evidence="2">
    <location>
        <begin position="421"/>
        <end position="495"/>
    </location>
</feature>
<dbReference type="OrthoDB" id="9757939at2"/>